<evidence type="ECO:0000256" key="3">
    <source>
        <dbReference type="ARBA" id="ARBA00034247"/>
    </source>
</evidence>
<dbReference type="InterPro" id="IPR029787">
    <property type="entry name" value="Nucleotide_cyclase"/>
</dbReference>
<feature type="domain" description="GGDEF" evidence="6">
    <location>
        <begin position="354"/>
        <end position="491"/>
    </location>
</feature>
<dbReference type="InterPro" id="IPR003660">
    <property type="entry name" value="HAMP_dom"/>
</dbReference>
<dbReference type="PANTHER" id="PTHR45138:SF9">
    <property type="entry name" value="DIGUANYLATE CYCLASE DGCM-RELATED"/>
    <property type="match status" value="1"/>
</dbReference>
<dbReference type="PROSITE" id="PS50887">
    <property type="entry name" value="GGDEF"/>
    <property type="match status" value="1"/>
</dbReference>
<reference evidence="7 8" key="1">
    <citation type="submission" date="2019-12" db="EMBL/GenBank/DDBJ databases">
        <title>Halomonas rutogse sp. nov. isolated from two lakes on Tibetan Plateau.</title>
        <authorList>
            <person name="Gao P."/>
        </authorList>
    </citation>
    <scope>NUCLEOTIDE SEQUENCE [LARGE SCALE GENOMIC DNA]</scope>
    <source>
        <strain evidence="7 8">ZH2S</strain>
    </source>
</reference>
<dbReference type="GO" id="GO:1902201">
    <property type="term" value="P:negative regulation of bacterial-type flagellum-dependent cell motility"/>
    <property type="evidence" value="ECO:0007669"/>
    <property type="project" value="TreeGrafter"/>
</dbReference>
<comment type="caution">
    <text evidence="7">The sequence shown here is derived from an EMBL/GenBank/DDBJ whole genome shotgun (WGS) entry which is preliminary data.</text>
</comment>
<dbReference type="InterPro" id="IPR050469">
    <property type="entry name" value="Diguanylate_Cyclase"/>
</dbReference>
<dbReference type="Gene3D" id="6.10.340.10">
    <property type="match status" value="1"/>
</dbReference>
<name>A0A7X3GXF2_9GAMM</name>
<dbReference type="CDD" id="cd06225">
    <property type="entry name" value="HAMP"/>
    <property type="match status" value="1"/>
</dbReference>
<protein>
    <recommendedName>
        <fullName evidence="2">diguanylate cyclase</fullName>
        <ecNumber evidence="2">2.7.7.65</ecNumber>
    </recommendedName>
</protein>
<dbReference type="EMBL" id="WTKP01000001">
    <property type="protein sequence ID" value="MWJ26687.1"/>
    <property type="molecule type" value="Genomic_DNA"/>
</dbReference>
<keyword evidence="4" id="KW-1133">Transmembrane helix</keyword>
<dbReference type="Pfam" id="PF00990">
    <property type="entry name" value="GGDEF"/>
    <property type="match status" value="1"/>
</dbReference>
<dbReference type="Pfam" id="PF05228">
    <property type="entry name" value="CHASE4"/>
    <property type="match status" value="1"/>
</dbReference>
<evidence type="ECO:0000256" key="2">
    <source>
        <dbReference type="ARBA" id="ARBA00012528"/>
    </source>
</evidence>
<comment type="catalytic activity">
    <reaction evidence="3">
        <text>2 GTP = 3',3'-c-di-GMP + 2 diphosphate</text>
        <dbReference type="Rhea" id="RHEA:24898"/>
        <dbReference type="ChEBI" id="CHEBI:33019"/>
        <dbReference type="ChEBI" id="CHEBI:37565"/>
        <dbReference type="ChEBI" id="CHEBI:58805"/>
        <dbReference type="EC" id="2.7.7.65"/>
    </reaction>
</comment>
<evidence type="ECO:0000259" key="6">
    <source>
        <dbReference type="PROSITE" id="PS50887"/>
    </source>
</evidence>
<evidence type="ECO:0000256" key="4">
    <source>
        <dbReference type="SAM" id="Phobius"/>
    </source>
</evidence>
<feature type="domain" description="HAMP" evidence="5">
    <location>
        <begin position="263"/>
        <end position="318"/>
    </location>
</feature>
<dbReference type="InterPro" id="IPR043128">
    <property type="entry name" value="Rev_trsase/Diguanyl_cyclase"/>
</dbReference>
<evidence type="ECO:0000313" key="8">
    <source>
        <dbReference type="Proteomes" id="UP000437638"/>
    </source>
</evidence>
<dbReference type="NCBIfam" id="TIGR00254">
    <property type="entry name" value="GGDEF"/>
    <property type="match status" value="1"/>
</dbReference>
<dbReference type="PROSITE" id="PS50885">
    <property type="entry name" value="HAMP"/>
    <property type="match status" value="1"/>
</dbReference>
<sequence>MGKWIILPALLEEERSLASQELDQLERSLNLNQKQLLAQVRDWATWDDTYDFVQGNNPRYAQVNFSQNMFEEMGYQLMVFFNADQEVYWVAGLDPQSGDYTSCSTASDACAWAAPFLQPMQASLASIPEQGLSSVYTQPGLALVATNSILHTDESGPTQGWLFKVQKMDSEFKARMQSHTGLEITLDTVAADVKDHALHSIEGSSMHARRLLPTAQEGIMLALGTRLHRDHYRASFTTFVYALLWTGALMLLVIVTVLLLLECMVLKPLRTLTKFTHRLQFCEQPPRLTQRLKARNDEIGMLARGFEAQLQRQQHLTDELRELSTRDALTGLPNRRFFDAKLADAVSNAHDTHTPLGVMMLDIDHFKLFNDQHGHPEGDKCLVIIADCMQQFATLNDVLIARTGGEEFSAILPNHSEQALVEIAQKLRDTVCSLAYPHAFSPVAPYITVSVGIASYEPNNRSNSSSLMRAADQALYQAKHAGRNRVKLFNTPSTNNAAAASSDE</sequence>
<keyword evidence="4" id="KW-0472">Membrane</keyword>
<accession>A0A7X3GXF2</accession>
<dbReference type="CDD" id="cd01949">
    <property type="entry name" value="GGDEF"/>
    <property type="match status" value="1"/>
</dbReference>
<dbReference type="InterPro" id="IPR007892">
    <property type="entry name" value="CHASE4"/>
</dbReference>
<evidence type="ECO:0000313" key="7">
    <source>
        <dbReference type="EMBL" id="MWJ26687.1"/>
    </source>
</evidence>
<keyword evidence="8" id="KW-1185">Reference proteome</keyword>
<dbReference type="AlphaFoldDB" id="A0A7X3GXF2"/>
<dbReference type="EC" id="2.7.7.65" evidence="2"/>
<dbReference type="SMART" id="SM00267">
    <property type="entry name" value="GGDEF"/>
    <property type="match status" value="1"/>
</dbReference>
<dbReference type="FunFam" id="3.30.70.270:FF:000001">
    <property type="entry name" value="Diguanylate cyclase domain protein"/>
    <property type="match status" value="1"/>
</dbReference>
<dbReference type="GO" id="GO:0007165">
    <property type="term" value="P:signal transduction"/>
    <property type="evidence" value="ECO:0007669"/>
    <property type="project" value="InterPro"/>
</dbReference>
<dbReference type="Proteomes" id="UP000437638">
    <property type="component" value="Unassembled WGS sequence"/>
</dbReference>
<dbReference type="GO" id="GO:0043709">
    <property type="term" value="P:cell adhesion involved in single-species biofilm formation"/>
    <property type="evidence" value="ECO:0007669"/>
    <property type="project" value="TreeGrafter"/>
</dbReference>
<dbReference type="PANTHER" id="PTHR45138">
    <property type="entry name" value="REGULATORY COMPONENTS OF SENSORY TRANSDUCTION SYSTEM"/>
    <property type="match status" value="1"/>
</dbReference>
<evidence type="ECO:0000259" key="5">
    <source>
        <dbReference type="PROSITE" id="PS50885"/>
    </source>
</evidence>
<organism evidence="7 8">
    <name type="scientific">Vreelandella zhuhanensis</name>
    <dbReference type="NCBI Taxonomy" id="2684210"/>
    <lineage>
        <taxon>Bacteria</taxon>
        <taxon>Pseudomonadati</taxon>
        <taxon>Pseudomonadota</taxon>
        <taxon>Gammaproteobacteria</taxon>
        <taxon>Oceanospirillales</taxon>
        <taxon>Halomonadaceae</taxon>
        <taxon>Vreelandella</taxon>
    </lineage>
</organism>
<dbReference type="Gene3D" id="3.30.70.270">
    <property type="match status" value="1"/>
</dbReference>
<dbReference type="SUPFAM" id="SSF55073">
    <property type="entry name" value="Nucleotide cyclase"/>
    <property type="match status" value="1"/>
</dbReference>
<dbReference type="GO" id="GO:0052621">
    <property type="term" value="F:diguanylate cyclase activity"/>
    <property type="evidence" value="ECO:0007669"/>
    <property type="project" value="UniProtKB-EC"/>
</dbReference>
<keyword evidence="4" id="KW-0812">Transmembrane</keyword>
<dbReference type="GO" id="GO:0005886">
    <property type="term" value="C:plasma membrane"/>
    <property type="evidence" value="ECO:0007669"/>
    <property type="project" value="TreeGrafter"/>
</dbReference>
<comment type="cofactor">
    <cofactor evidence="1">
        <name>Mg(2+)</name>
        <dbReference type="ChEBI" id="CHEBI:18420"/>
    </cofactor>
</comment>
<gene>
    <name evidence="7" type="ORF">GPM19_00440</name>
</gene>
<feature type="transmembrane region" description="Helical" evidence="4">
    <location>
        <begin position="239"/>
        <end position="261"/>
    </location>
</feature>
<dbReference type="InterPro" id="IPR000160">
    <property type="entry name" value="GGDEF_dom"/>
</dbReference>
<proteinExistence type="predicted"/>
<evidence type="ECO:0000256" key="1">
    <source>
        <dbReference type="ARBA" id="ARBA00001946"/>
    </source>
</evidence>